<feature type="compositionally biased region" description="Polar residues" evidence="1">
    <location>
        <begin position="215"/>
        <end position="224"/>
    </location>
</feature>
<comment type="caution">
    <text evidence="2">The sequence shown here is derived from an EMBL/GenBank/DDBJ whole genome shotgun (WGS) entry which is preliminary data.</text>
</comment>
<feature type="non-terminal residue" evidence="2">
    <location>
        <position position="1"/>
    </location>
</feature>
<reference evidence="2 3" key="1">
    <citation type="submission" date="2024-01" db="EMBL/GenBank/DDBJ databases">
        <title>A draft genome for a cacao thread blight-causing isolate of Paramarasmius palmivorus.</title>
        <authorList>
            <person name="Baruah I.K."/>
            <person name="Bukari Y."/>
            <person name="Amoako-Attah I."/>
            <person name="Meinhardt L.W."/>
            <person name="Bailey B.A."/>
            <person name="Cohen S.P."/>
        </authorList>
    </citation>
    <scope>NUCLEOTIDE SEQUENCE [LARGE SCALE GENOMIC DNA]</scope>
    <source>
        <strain evidence="2 3">GH-12</strain>
    </source>
</reference>
<feature type="compositionally biased region" description="Polar residues" evidence="1">
    <location>
        <begin position="112"/>
        <end position="130"/>
    </location>
</feature>
<sequence>KNDLYALKQLVAKRQEAFGLPVFPCTPPSNVQASNNANLVNIQHNLKQGQTVHVQSFQSIHESHSTPLRGHLRHDLSDPQRTVYVPRVQFIPMHKHHSVPLQERLRHDLSDHQQTVQIPSAQSIPMNASCSAPLRERPRHDLSDQRAPSHGTYARQRDGQSTPLRHKSTLRREGQPGPLRERPPTRARSLYGQRHVQRGIYTSQQANGVGRQGQPAHSQQQFSLPRQRRPKREYQLTSERKRQPTQESRKTRQQGVQLEPSFGWFKKLRKSVYTRMANLFRPSRR</sequence>
<feature type="compositionally biased region" description="Basic and acidic residues" evidence="1">
    <location>
        <begin position="232"/>
        <end position="250"/>
    </location>
</feature>
<evidence type="ECO:0000313" key="3">
    <source>
        <dbReference type="Proteomes" id="UP001383192"/>
    </source>
</evidence>
<evidence type="ECO:0000313" key="2">
    <source>
        <dbReference type="EMBL" id="KAK7017040.1"/>
    </source>
</evidence>
<dbReference type="Proteomes" id="UP001383192">
    <property type="component" value="Unassembled WGS sequence"/>
</dbReference>
<organism evidence="2 3">
    <name type="scientific">Paramarasmius palmivorus</name>
    <dbReference type="NCBI Taxonomy" id="297713"/>
    <lineage>
        <taxon>Eukaryota</taxon>
        <taxon>Fungi</taxon>
        <taxon>Dikarya</taxon>
        <taxon>Basidiomycota</taxon>
        <taxon>Agaricomycotina</taxon>
        <taxon>Agaricomycetes</taxon>
        <taxon>Agaricomycetidae</taxon>
        <taxon>Agaricales</taxon>
        <taxon>Marasmiineae</taxon>
        <taxon>Marasmiaceae</taxon>
        <taxon>Paramarasmius</taxon>
    </lineage>
</organism>
<feature type="region of interest" description="Disordered" evidence="1">
    <location>
        <begin position="206"/>
        <end position="255"/>
    </location>
</feature>
<gene>
    <name evidence="2" type="ORF">VNI00_018745</name>
</gene>
<feature type="compositionally biased region" description="Basic and acidic residues" evidence="1">
    <location>
        <begin position="170"/>
        <end position="184"/>
    </location>
</feature>
<keyword evidence="3" id="KW-1185">Reference proteome</keyword>
<proteinExistence type="predicted"/>
<feature type="compositionally biased region" description="Basic and acidic residues" evidence="1">
    <location>
        <begin position="134"/>
        <end position="144"/>
    </location>
</feature>
<evidence type="ECO:0000256" key="1">
    <source>
        <dbReference type="SAM" id="MobiDB-lite"/>
    </source>
</evidence>
<accession>A0AAW0AUN5</accession>
<dbReference type="EMBL" id="JAYKXP010000266">
    <property type="protein sequence ID" value="KAK7017040.1"/>
    <property type="molecule type" value="Genomic_DNA"/>
</dbReference>
<protein>
    <submittedName>
        <fullName evidence="2">Uncharacterized protein</fullName>
    </submittedName>
</protein>
<dbReference type="AlphaFoldDB" id="A0AAW0AUN5"/>
<name>A0AAW0AUN5_9AGAR</name>
<feature type="region of interest" description="Disordered" evidence="1">
    <location>
        <begin position="111"/>
        <end position="194"/>
    </location>
</feature>